<comment type="caution">
    <text evidence="1">The sequence shown here is derived from an EMBL/GenBank/DDBJ whole genome shotgun (WGS) entry which is preliminary data.</text>
</comment>
<gene>
    <name evidence="1" type="ORF">CQA43_01475</name>
</gene>
<dbReference type="OrthoDB" id="5396343at2"/>
<dbReference type="Proteomes" id="UP000256650">
    <property type="component" value="Unassembled WGS sequence"/>
</dbReference>
<evidence type="ECO:0008006" key="3">
    <source>
        <dbReference type="Google" id="ProtNLM"/>
    </source>
</evidence>
<reference evidence="1 2" key="1">
    <citation type="submission" date="2018-04" db="EMBL/GenBank/DDBJ databases">
        <title>Novel Campyloabacter and Helicobacter Species and Strains.</title>
        <authorList>
            <person name="Mannion A.J."/>
            <person name="Shen Z."/>
            <person name="Fox J.G."/>
        </authorList>
    </citation>
    <scope>NUCLEOTIDE SEQUENCE [LARGE SCALE GENOMIC DNA]</scope>
    <source>
        <strain evidence="1 2">MIT 99-5101</strain>
    </source>
</reference>
<evidence type="ECO:0000313" key="1">
    <source>
        <dbReference type="EMBL" id="RDU64500.1"/>
    </source>
</evidence>
<sequence length="644" mass="75536">MIFKYRDLEEISKILQFNQESNVWEVEFESCVDLEYSKIYLEPKEIWVNPCRVVLEFFIEGVKAFEKVCEVYNKEFLDFEIGKKIKTIKIYMQNYEYFSICKLQAYTRKYKGLLVSITDDGIGVRIMNMLVSMYLANLSGYKFGFVWRSDINACGTDDLRNNLGKSYHYDILLPQIESEEYLFDSKFISQHSYTKQIKRESKHLARNIPLSKLKDSLPFEGSFGWSYQDSGMHISGVDKSYLQELPKLYSQIPFSSHIVEIMEMAKIAVQALQDFVALHWRGGDALYSYFIRSRGNHYKKVMPIEIAFFIIKTYLPKGNLIVFSDDIASMQSLLEYAKEIPTNFKLCSIVEFLPENLNDVDRIFFEITFMSKAKEIFSAGSHFSYLASVIGKGREQNFTYKFFDEKMQVEIILQYLEKIKIHPIAQAFSYLHLYILKRGERDFKFLGDMAYRAMNLDEKNSLYKIAFLDSLIKQERFKEADELLANIEKKGEFYKVFCECVLSRFQDIAQDIFKNAYRGSNIMKMADAIAQPCGRNLEKGAVERVRGQLSYKLGEAYLQSNLFNMPFRLLTIKKEHKILKKLQKKMIERGEMNPPKPLHSFADYFEALQMQNEKEFRIGQLIIEADKSFLKFGFLTLYFKCKGF</sequence>
<dbReference type="RefSeq" id="WP_115550835.1">
    <property type="nucleotide sequence ID" value="NZ_CAPHNE010000092.1"/>
</dbReference>
<dbReference type="GeneID" id="82534961"/>
<dbReference type="EMBL" id="NXLS01000001">
    <property type="protein sequence ID" value="RDU64500.1"/>
    <property type="molecule type" value="Genomic_DNA"/>
</dbReference>
<accession>A0A3D8IHE3</accession>
<keyword evidence="2" id="KW-1185">Reference proteome</keyword>
<dbReference type="AlphaFoldDB" id="A0A3D8IHE3"/>
<evidence type="ECO:0000313" key="2">
    <source>
        <dbReference type="Proteomes" id="UP000256650"/>
    </source>
</evidence>
<proteinExistence type="predicted"/>
<protein>
    <recommendedName>
        <fullName evidence="3">Sugar transferase</fullName>
    </recommendedName>
</protein>
<name>A0A3D8IHE3_9HELI</name>
<organism evidence="1 2">
    <name type="scientific">Helicobacter ganmani</name>
    <dbReference type="NCBI Taxonomy" id="60246"/>
    <lineage>
        <taxon>Bacteria</taxon>
        <taxon>Pseudomonadati</taxon>
        <taxon>Campylobacterota</taxon>
        <taxon>Epsilonproteobacteria</taxon>
        <taxon>Campylobacterales</taxon>
        <taxon>Helicobacteraceae</taxon>
        <taxon>Helicobacter</taxon>
    </lineage>
</organism>